<feature type="chain" id="PRO_5013064086" description="Invertebrate defensins family profile domain-containing protein" evidence="1">
    <location>
        <begin position="21"/>
        <end position="65"/>
    </location>
</feature>
<reference evidence="3" key="1">
    <citation type="journal article" date="2017" name="Genome Biol.">
        <title>Comparative genomics reveals high biological diversity and specific adaptations in the industrially and medically important fungal genus Aspergillus.</title>
        <authorList>
            <person name="de Vries R.P."/>
            <person name="Riley R."/>
            <person name="Wiebenga A."/>
            <person name="Aguilar-Osorio G."/>
            <person name="Amillis S."/>
            <person name="Uchima C.A."/>
            <person name="Anderluh G."/>
            <person name="Asadollahi M."/>
            <person name="Askin M."/>
            <person name="Barry K."/>
            <person name="Battaglia E."/>
            <person name="Bayram O."/>
            <person name="Benocci T."/>
            <person name="Braus-Stromeyer S.A."/>
            <person name="Caldana C."/>
            <person name="Canovas D."/>
            <person name="Cerqueira G.C."/>
            <person name="Chen F."/>
            <person name="Chen W."/>
            <person name="Choi C."/>
            <person name="Clum A."/>
            <person name="Dos Santos R.A."/>
            <person name="Damasio A.R."/>
            <person name="Diallinas G."/>
            <person name="Emri T."/>
            <person name="Fekete E."/>
            <person name="Flipphi M."/>
            <person name="Freyberg S."/>
            <person name="Gallo A."/>
            <person name="Gournas C."/>
            <person name="Habgood R."/>
            <person name="Hainaut M."/>
            <person name="Harispe M.L."/>
            <person name="Henrissat B."/>
            <person name="Hilden K.S."/>
            <person name="Hope R."/>
            <person name="Hossain A."/>
            <person name="Karabika E."/>
            <person name="Karaffa L."/>
            <person name="Karanyi Z."/>
            <person name="Krasevec N."/>
            <person name="Kuo A."/>
            <person name="Kusch H."/>
            <person name="LaButti K."/>
            <person name="Lagendijk E.L."/>
            <person name="Lapidus A."/>
            <person name="Levasseur A."/>
            <person name="Lindquist E."/>
            <person name="Lipzen A."/>
            <person name="Logrieco A.F."/>
            <person name="MacCabe A."/>
            <person name="Maekelae M.R."/>
            <person name="Malavazi I."/>
            <person name="Melin P."/>
            <person name="Meyer V."/>
            <person name="Mielnichuk N."/>
            <person name="Miskei M."/>
            <person name="Molnar A.P."/>
            <person name="Mule G."/>
            <person name="Ngan C.Y."/>
            <person name="Orejas M."/>
            <person name="Orosz E."/>
            <person name="Ouedraogo J.P."/>
            <person name="Overkamp K.M."/>
            <person name="Park H.-S."/>
            <person name="Perrone G."/>
            <person name="Piumi F."/>
            <person name="Punt P.J."/>
            <person name="Ram A.F."/>
            <person name="Ramon A."/>
            <person name="Rauscher S."/>
            <person name="Record E."/>
            <person name="Riano-Pachon D.M."/>
            <person name="Robert V."/>
            <person name="Roehrig J."/>
            <person name="Ruller R."/>
            <person name="Salamov A."/>
            <person name="Salih N.S."/>
            <person name="Samson R.A."/>
            <person name="Sandor E."/>
            <person name="Sanguinetti M."/>
            <person name="Schuetze T."/>
            <person name="Sepcic K."/>
            <person name="Shelest E."/>
            <person name="Sherlock G."/>
            <person name="Sophianopoulou V."/>
            <person name="Squina F.M."/>
            <person name="Sun H."/>
            <person name="Susca A."/>
            <person name="Todd R.B."/>
            <person name="Tsang A."/>
            <person name="Unkles S.E."/>
            <person name="van de Wiele N."/>
            <person name="van Rossen-Uffink D."/>
            <person name="Oliveira J.V."/>
            <person name="Vesth T.C."/>
            <person name="Visser J."/>
            <person name="Yu J.-H."/>
            <person name="Zhou M."/>
            <person name="Andersen M.R."/>
            <person name="Archer D.B."/>
            <person name="Baker S.E."/>
            <person name="Benoit I."/>
            <person name="Brakhage A.A."/>
            <person name="Braus G.H."/>
            <person name="Fischer R."/>
            <person name="Frisvad J.C."/>
            <person name="Goldman G.H."/>
            <person name="Houbraken J."/>
            <person name="Oakley B."/>
            <person name="Pocsi I."/>
            <person name="Scazzocchio C."/>
            <person name="Seiboth B."/>
            <person name="vanKuyk P.A."/>
            <person name="Wortman J."/>
            <person name="Dyer P.S."/>
            <person name="Grigoriev I.V."/>
        </authorList>
    </citation>
    <scope>NUCLEOTIDE SEQUENCE [LARGE SCALE GENOMIC DNA]</scope>
    <source>
        <strain evidence="3">DTO 134E9</strain>
    </source>
</reference>
<keyword evidence="1" id="KW-0732">Signal</keyword>
<dbReference type="GeneID" id="63750530"/>
<evidence type="ECO:0008006" key="4">
    <source>
        <dbReference type="Google" id="ProtNLM"/>
    </source>
</evidence>
<protein>
    <recommendedName>
        <fullName evidence="4">Invertebrate defensins family profile domain-containing protein</fullName>
    </recommendedName>
</protein>
<keyword evidence="3" id="KW-1185">Reference proteome</keyword>
<dbReference type="AlphaFoldDB" id="A0A1L9RXF1"/>
<dbReference type="RefSeq" id="XP_040693307.1">
    <property type="nucleotide sequence ID" value="XM_040834682.1"/>
</dbReference>
<evidence type="ECO:0000256" key="1">
    <source>
        <dbReference type="SAM" id="SignalP"/>
    </source>
</evidence>
<name>A0A1L9RXF1_ASPWE</name>
<dbReference type="EMBL" id="KV878210">
    <property type="protein sequence ID" value="OJJ39631.1"/>
    <property type="molecule type" value="Genomic_DNA"/>
</dbReference>
<sequence length="65" mass="6610">MRFSIASLGLFLAVVGSAAAAPSEQVARGNTECGQDFNGAKTCVANCAKGSCHVIALGPLHQCRC</sequence>
<feature type="signal peptide" evidence="1">
    <location>
        <begin position="1"/>
        <end position="20"/>
    </location>
</feature>
<evidence type="ECO:0000313" key="3">
    <source>
        <dbReference type="Proteomes" id="UP000184383"/>
    </source>
</evidence>
<gene>
    <name evidence="2" type="ORF">ASPWEDRAFT_37445</name>
</gene>
<proteinExistence type="predicted"/>
<organism evidence="2 3">
    <name type="scientific">Aspergillus wentii DTO 134E9</name>
    <dbReference type="NCBI Taxonomy" id="1073089"/>
    <lineage>
        <taxon>Eukaryota</taxon>
        <taxon>Fungi</taxon>
        <taxon>Dikarya</taxon>
        <taxon>Ascomycota</taxon>
        <taxon>Pezizomycotina</taxon>
        <taxon>Eurotiomycetes</taxon>
        <taxon>Eurotiomycetidae</taxon>
        <taxon>Eurotiales</taxon>
        <taxon>Aspergillaceae</taxon>
        <taxon>Aspergillus</taxon>
        <taxon>Aspergillus subgen. Cremei</taxon>
    </lineage>
</organism>
<dbReference type="OrthoDB" id="4520316at2759"/>
<dbReference type="Proteomes" id="UP000184383">
    <property type="component" value="Unassembled WGS sequence"/>
</dbReference>
<dbReference type="VEuPathDB" id="FungiDB:ASPWEDRAFT_37445"/>
<evidence type="ECO:0000313" key="2">
    <source>
        <dbReference type="EMBL" id="OJJ39631.1"/>
    </source>
</evidence>
<accession>A0A1L9RXF1</accession>